<evidence type="ECO:0000313" key="2">
    <source>
        <dbReference type="EMBL" id="MCE4538779.1"/>
    </source>
</evidence>
<accession>A0ABS8XCY5</accession>
<keyword evidence="3" id="KW-1185">Reference proteome</keyword>
<dbReference type="RefSeq" id="WP_233393225.1">
    <property type="nucleotide sequence ID" value="NZ_JAJTWT010000006.1"/>
</dbReference>
<gene>
    <name evidence="2" type="ORF">LXT12_16115</name>
</gene>
<reference evidence="2 3" key="1">
    <citation type="submission" date="2021-12" db="EMBL/GenBank/DDBJ databases">
        <title>Genome seq of p7.</title>
        <authorList>
            <person name="Seo T."/>
        </authorList>
    </citation>
    <scope>NUCLEOTIDE SEQUENCE [LARGE SCALE GENOMIC DNA]</scope>
    <source>
        <strain evidence="2 3">P7</strain>
    </source>
</reference>
<dbReference type="Proteomes" id="UP001201463">
    <property type="component" value="Unassembled WGS sequence"/>
</dbReference>
<feature type="region of interest" description="Disordered" evidence="1">
    <location>
        <begin position="45"/>
        <end position="81"/>
    </location>
</feature>
<feature type="compositionally biased region" description="Pro residues" evidence="1">
    <location>
        <begin position="50"/>
        <end position="68"/>
    </location>
</feature>
<dbReference type="EMBL" id="JAJTWT010000006">
    <property type="protein sequence ID" value="MCE4538779.1"/>
    <property type="molecule type" value="Genomic_DNA"/>
</dbReference>
<evidence type="ECO:0000256" key="1">
    <source>
        <dbReference type="SAM" id="MobiDB-lite"/>
    </source>
</evidence>
<name>A0ABS8XCY5_9BURK</name>
<comment type="caution">
    <text evidence="2">The sequence shown here is derived from an EMBL/GenBank/DDBJ whole genome shotgun (WGS) entry which is preliminary data.</text>
</comment>
<organism evidence="2 3">
    <name type="scientific">Pelomonas caseinilytica</name>
    <dbReference type="NCBI Taxonomy" id="2906763"/>
    <lineage>
        <taxon>Bacteria</taxon>
        <taxon>Pseudomonadati</taxon>
        <taxon>Pseudomonadota</taxon>
        <taxon>Betaproteobacteria</taxon>
        <taxon>Burkholderiales</taxon>
        <taxon>Sphaerotilaceae</taxon>
        <taxon>Roseateles</taxon>
    </lineage>
</organism>
<sequence>MRAGTLPLRAAAIALAASLLAHVLLLGGGRAREEATRPAARAASISLLRPPVPPAATRPEPAAQPLPARPRAGRPADQPSPAAEIHVDVETSSAAPTAPPLRLAGPASWRYRLRQGGQDGEASLAWQPQPDGRYSLRLTRSIGERALPAWESLGHTGAAGLAPERFALQRGGQDRQAVNFDAEARRVSFSASPARLDLPEGTQDRLSWWLQLAALVEAAPAPGGRWRLWVAGLRGELREWVFEAADAAPEDAGMLHLRRQPLGEHDPGIELWLDPARGFWPVRLRQGDPETRGYEIRLADVNS</sequence>
<evidence type="ECO:0000313" key="3">
    <source>
        <dbReference type="Proteomes" id="UP001201463"/>
    </source>
</evidence>
<protein>
    <recommendedName>
        <fullName evidence="4">DUF3108 domain-containing protein</fullName>
    </recommendedName>
</protein>
<evidence type="ECO:0008006" key="4">
    <source>
        <dbReference type="Google" id="ProtNLM"/>
    </source>
</evidence>
<proteinExistence type="predicted"/>